<name>A0A0B7KM59_BIOOC</name>
<feature type="compositionally biased region" description="Basic and acidic residues" evidence="1">
    <location>
        <begin position="9"/>
        <end position="28"/>
    </location>
</feature>
<protein>
    <submittedName>
        <fullName evidence="2">Uncharacterized protein</fullName>
    </submittedName>
</protein>
<reference evidence="2" key="1">
    <citation type="submission" date="2015-01" db="EMBL/GenBank/DDBJ databases">
        <authorList>
            <person name="Durling Mikael"/>
        </authorList>
    </citation>
    <scope>NUCLEOTIDE SEQUENCE</scope>
</reference>
<gene>
    <name evidence="2" type="ORF">BN869_000011854_1</name>
</gene>
<evidence type="ECO:0000256" key="1">
    <source>
        <dbReference type="SAM" id="MobiDB-lite"/>
    </source>
</evidence>
<dbReference type="EMBL" id="CDPU01000057">
    <property type="protein sequence ID" value="CEO55796.1"/>
    <property type="molecule type" value="Genomic_DNA"/>
</dbReference>
<proteinExistence type="predicted"/>
<organism evidence="2">
    <name type="scientific">Bionectria ochroleuca</name>
    <name type="common">Gliocladium roseum</name>
    <dbReference type="NCBI Taxonomy" id="29856"/>
    <lineage>
        <taxon>Eukaryota</taxon>
        <taxon>Fungi</taxon>
        <taxon>Dikarya</taxon>
        <taxon>Ascomycota</taxon>
        <taxon>Pezizomycotina</taxon>
        <taxon>Sordariomycetes</taxon>
        <taxon>Hypocreomycetidae</taxon>
        <taxon>Hypocreales</taxon>
        <taxon>Bionectriaceae</taxon>
        <taxon>Clonostachys</taxon>
    </lineage>
</organism>
<feature type="region of interest" description="Disordered" evidence="1">
    <location>
        <begin position="1"/>
        <end position="32"/>
    </location>
</feature>
<accession>A0A0B7KM59</accession>
<evidence type="ECO:0000313" key="2">
    <source>
        <dbReference type="EMBL" id="CEO55796.1"/>
    </source>
</evidence>
<dbReference type="AlphaFoldDB" id="A0A0B7KM59"/>
<sequence>MKQGGGHPPSHESGSHHNKRGNGEVDKNRKYKTSVMLNRTEPKNVSMSHRYLLLSLAAPPRFWGAPLSLDTGSSITPSPLAPYEIATWDMAL</sequence>